<dbReference type="InterPro" id="IPR006664">
    <property type="entry name" value="OMP_bac"/>
</dbReference>
<dbReference type="Pfam" id="PF07676">
    <property type="entry name" value="PD40"/>
    <property type="match status" value="2"/>
</dbReference>
<dbReference type="PANTHER" id="PTHR30329:SF21">
    <property type="entry name" value="LIPOPROTEIN YIAD-RELATED"/>
    <property type="match status" value="1"/>
</dbReference>
<keyword evidence="8" id="KW-1185">Reference proteome</keyword>
<evidence type="ECO:0000256" key="4">
    <source>
        <dbReference type="PROSITE-ProRule" id="PRU00473"/>
    </source>
</evidence>
<comment type="subcellular location">
    <subcellularLocation>
        <location evidence="1">Cell outer membrane</location>
    </subcellularLocation>
</comment>
<dbReference type="RefSeq" id="WP_317489517.1">
    <property type="nucleotide sequence ID" value="NZ_CP136051.1"/>
</dbReference>
<dbReference type="InterPro" id="IPR050330">
    <property type="entry name" value="Bact_OuterMem_StrucFunc"/>
</dbReference>
<accession>A0ABZ0IT05</accession>
<evidence type="ECO:0000256" key="1">
    <source>
        <dbReference type="ARBA" id="ARBA00004442"/>
    </source>
</evidence>
<organism evidence="7 8">
    <name type="scientific">Imperialibacter roseus</name>
    <dbReference type="NCBI Taxonomy" id="1324217"/>
    <lineage>
        <taxon>Bacteria</taxon>
        <taxon>Pseudomonadati</taxon>
        <taxon>Bacteroidota</taxon>
        <taxon>Cytophagia</taxon>
        <taxon>Cytophagales</taxon>
        <taxon>Flammeovirgaceae</taxon>
        <taxon>Imperialibacter</taxon>
    </lineage>
</organism>
<evidence type="ECO:0000313" key="7">
    <source>
        <dbReference type="EMBL" id="WOK06816.1"/>
    </source>
</evidence>
<dbReference type="Gene3D" id="3.30.1330.60">
    <property type="entry name" value="OmpA-like domain"/>
    <property type="match status" value="1"/>
</dbReference>
<evidence type="ECO:0000256" key="2">
    <source>
        <dbReference type="ARBA" id="ARBA00023136"/>
    </source>
</evidence>
<dbReference type="PANTHER" id="PTHR30329">
    <property type="entry name" value="STATOR ELEMENT OF FLAGELLAR MOTOR COMPLEX"/>
    <property type="match status" value="1"/>
</dbReference>
<dbReference type="PROSITE" id="PS01068">
    <property type="entry name" value="OMPA_1"/>
    <property type="match status" value="1"/>
</dbReference>
<evidence type="ECO:0000313" key="8">
    <source>
        <dbReference type="Proteomes" id="UP001302349"/>
    </source>
</evidence>
<keyword evidence="3" id="KW-0998">Cell outer membrane</keyword>
<keyword evidence="5" id="KW-0732">Signal</keyword>
<dbReference type="InterPro" id="IPR036737">
    <property type="entry name" value="OmpA-like_sf"/>
</dbReference>
<evidence type="ECO:0000256" key="3">
    <source>
        <dbReference type="ARBA" id="ARBA00023237"/>
    </source>
</evidence>
<dbReference type="SUPFAM" id="SSF103088">
    <property type="entry name" value="OmpA-like"/>
    <property type="match status" value="1"/>
</dbReference>
<evidence type="ECO:0000259" key="6">
    <source>
        <dbReference type="PROSITE" id="PS51123"/>
    </source>
</evidence>
<dbReference type="Pfam" id="PF00691">
    <property type="entry name" value="OmpA"/>
    <property type="match status" value="1"/>
</dbReference>
<dbReference type="PROSITE" id="PS51123">
    <property type="entry name" value="OMPA_2"/>
    <property type="match status" value="1"/>
</dbReference>
<gene>
    <name evidence="7" type="ORF">RT717_27495</name>
</gene>
<keyword evidence="2 4" id="KW-0472">Membrane</keyword>
<dbReference type="Proteomes" id="UP001302349">
    <property type="component" value="Chromosome"/>
</dbReference>
<dbReference type="InterPro" id="IPR011659">
    <property type="entry name" value="WD40"/>
</dbReference>
<dbReference type="PRINTS" id="PR01021">
    <property type="entry name" value="OMPADOMAIN"/>
</dbReference>
<dbReference type="InterPro" id="IPR006665">
    <property type="entry name" value="OmpA-like"/>
</dbReference>
<sequence length="680" mass="74729">MIATSFRKTAATAILLCAGMFTLKAQQVQWASSVVGFSSEYINNNYKGQYLAKEILGNPSRYPVFGATPCGWTPSKENSPEGEWIKVGFDKPMQISQVAVVEIFNPGAVRRILLYDEADNESVIYQNDSTAPLSEAGRLLSHVFPKTTYKVAAVKVELRTASVPGFNELDAIAISDSDAPVPVGINLSPDADKALQIEHLSTSVNTPTDELNPIISPDGKVLYFTREGHPENLDDPATQDIWFANINEDGSLDTAVNIGRPLNNASNSGLESILPDNQTALLLNTYNADGTMGVGVSITHKEGDKWGFPVKVDIDSFYNHNKFGEYFLVADGQTLLMTLQRENSIGSKDIHVSFKRENGTWTAPMNIGPTVNTAASEIFPYMAADGVSLYYSTAGWPGYGGSDMFVTRRLDDTWLNWTEPQNLGPHINSPQFDAYYSFTASGDYAYFSSYGKDSNGKSDLYRVRLPESLRPKPVVVVRGRVLNAKTNEPLGASINYEVLSSGKQAGVANSDAIDGSYSIILPSGENYGFLGQSDGFISVSENLDLINLKEYREINKDLYLVPIEKGQVVRLNNIFFDVDKFTFKKEATPELNRFVKLLTDQSGLRIEISGHTDNTGSADYNMKLSANRAKAVYDYLIKQGIDAGRLAFKGYGLTKPTADNNTADGRQLNRRVEFLIVESE</sequence>
<protein>
    <submittedName>
        <fullName evidence="7">OmpA family protein</fullName>
    </submittedName>
</protein>
<feature type="chain" id="PRO_5045702294" evidence="5">
    <location>
        <begin position="26"/>
        <end position="680"/>
    </location>
</feature>
<dbReference type="SUPFAM" id="SSF82171">
    <property type="entry name" value="DPP6 N-terminal domain-like"/>
    <property type="match status" value="1"/>
</dbReference>
<reference evidence="7 8" key="1">
    <citation type="journal article" date="2023" name="Microbiol. Resour. Announc.">
        <title>Complete Genome Sequence of Imperialibacter roseus strain P4T.</title>
        <authorList>
            <person name="Tizabi D.R."/>
            <person name="Bachvaroff T."/>
            <person name="Hill R.T."/>
        </authorList>
    </citation>
    <scope>NUCLEOTIDE SEQUENCE [LARGE SCALE GENOMIC DNA]</scope>
    <source>
        <strain evidence="7 8">P4T</strain>
    </source>
</reference>
<name>A0ABZ0IT05_9BACT</name>
<feature type="signal peptide" evidence="5">
    <location>
        <begin position="1"/>
        <end position="25"/>
    </location>
</feature>
<feature type="domain" description="OmpA-like" evidence="6">
    <location>
        <begin position="563"/>
        <end position="680"/>
    </location>
</feature>
<proteinExistence type="predicted"/>
<dbReference type="EMBL" id="CP136051">
    <property type="protein sequence ID" value="WOK06816.1"/>
    <property type="molecule type" value="Genomic_DNA"/>
</dbReference>
<dbReference type="CDD" id="cd07185">
    <property type="entry name" value="OmpA_C-like"/>
    <property type="match status" value="1"/>
</dbReference>
<evidence type="ECO:0000256" key="5">
    <source>
        <dbReference type="SAM" id="SignalP"/>
    </source>
</evidence>
<dbReference type="InterPro" id="IPR006690">
    <property type="entry name" value="OMPA-like_CS"/>
</dbReference>